<proteinExistence type="predicted"/>
<protein>
    <submittedName>
        <fullName evidence="1">Secreted protein</fullName>
    </submittedName>
</protein>
<reference evidence="1" key="1">
    <citation type="submission" date="2016-06" db="UniProtKB">
        <authorList>
            <consortium name="WormBaseParasite"/>
        </authorList>
    </citation>
    <scope>IDENTIFICATION</scope>
</reference>
<dbReference type="WBParaSite" id="SCUD_0000177001-mRNA-1">
    <property type="protein sequence ID" value="SCUD_0000177001-mRNA-1"/>
    <property type="gene ID" value="SCUD_0000177001"/>
</dbReference>
<organism evidence="1">
    <name type="scientific">Schistosoma curassoni</name>
    <dbReference type="NCBI Taxonomy" id="6186"/>
    <lineage>
        <taxon>Eukaryota</taxon>
        <taxon>Metazoa</taxon>
        <taxon>Spiralia</taxon>
        <taxon>Lophotrochozoa</taxon>
        <taxon>Platyhelminthes</taxon>
        <taxon>Trematoda</taxon>
        <taxon>Digenea</taxon>
        <taxon>Strigeidida</taxon>
        <taxon>Schistosomatoidea</taxon>
        <taxon>Schistosomatidae</taxon>
        <taxon>Schistosoma</taxon>
    </lineage>
</organism>
<name>A0A183JGF0_9TREM</name>
<evidence type="ECO:0000313" key="1">
    <source>
        <dbReference type="WBParaSite" id="SCUD_0000177001-mRNA-1"/>
    </source>
</evidence>
<accession>A0A183JGF0</accession>
<sequence>MTSLMRAMRSVRVMRKIPSATLNPSTVGDAPRYQRKNLSECSRLRIQAGALSFSFSIIKNCDVMSMRVK</sequence>
<dbReference type="AlphaFoldDB" id="A0A183JGF0"/>